<keyword evidence="1" id="KW-0472">Membrane</keyword>
<keyword evidence="1" id="KW-0812">Transmembrane</keyword>
<dbReference type="AlphaFoldDB" id="A0A380FMC8"/>
<sequence>MNKVLSSLMGVVDSIISFLPNIIGALIFLLIAWIIAVIVKKSYSKRIRCTWF</sequence>
<evidence type="ECO:0000313" key="3">
    <source>
        <dbReference type="Proteomes" id="UP000255277"/>
    </source>
</evidence>
<dbReference type="EMBL" id="UHDK01000001">
    <property type="protein sequence ID" value="SUM35288.1"/>
    <property type="molecule type" value="Genomic_DNA"/>
</dbReference>
<keyword evidence="1" id="KW-1133">Transmembrane helix</keyword>
<name>A0A380FMC8_STAGA</name>
<evidence type="ECO:0000256" key="1">
    <source>
        <dbReference type="SAM" id="Phobius"/>
    </source>
</evidence>
<evidence type="ECO:0000313" key="2">
    <source>
        <dbReference type="EMBL" id="SUM35288.1"/>
    </source>
</evidence>
<reference evidence="2 3" key="1">
    <citation type="submission" date="2018-06" db="EMBL/GenBank/DDBJ databases">
        <authorList>
            <consortium name="Pathogen Informatics"/>
            <person name="Doyle S."/>
        </authorList>
    </citation>
    <scope>NUCLEOTIDE SEQUENCE [LARGE SCALE GENOMIC DNA]</scope>
    <source>
        <strain evidence="2 3">NCTC12195</strain>
    </source>
</reference>
<gene>
    <name evidence="2" type="ORF">NCTC12195_04818</name>
</gene>
<organism evidence="2 3">
    <name type="scientific">Staphylococcus gallinarum</name>
    <dbReference type="NCBI Taxonomy" id="1293"/>
    <lineage>
        <taxon>Bacteria</taxon>
        <taxon>Bacillati</taxon>
        <taxon>Bacillota</taxon>
        <taxon>Bacilli</taxon>
        <taxon>Bacillales</taxon>
        <taxon>Staphylococcaceae</taxon>
        <taxon>Staphylococcus</taxon>
    </lineage>
</organism>
<feature type="transmembrane region" description="Helical" evidence="1">
    <location>
        <begin position="15"/>
        <end position="39"/>
    </location>
</feature>
<protein>
    <submittedName>
        <fullName evidence="2">Conserved TM helix</fullName>
    </submittedName>
</protein>
<accession>A0A380FMC8</accession>
<dbReference type="InterPro" id="IPR008910">
    <property type="entry name" value="MSC_TM_helix"/>
</dbReference>
<dbReference type="Proteomes" id="UP000255277">
    <property type="component" value="Unassembled WGS sequence"/>
</dbReference>
<proteinExistence type="predicted"/>
<dbReference type="Pfam" id="PF05552">
    <property type="entry name" value="MS_channel_1st_1"/>
    <property type="match status" value="1"/>
</dbReference>